<accession>A0A858R454</accession>
<keyword evidence="3" id="KW-1185">Reference proteome</keyword>
<evidence type="ECO:0000313" key="3">
    <source>
        <dbReference type="Proteomes" id="UP000501891"/>
    </source>
</evidence>
<keyword evidence="1" id="KW-0732">Signal</keyword>
<protein>
    <submittedName>
        <fullName evidence="2">DUF3280 domain-containing protein</fullName>
    </submittedName>
</protein>
<feature type="chain" id="PRO_5032429814" evidence="1">
    <location>
        <begin position="20"/>
        <end position="162"/>
    </location>
</feature>
<evidence type="ECO:0000313" key="2">
    <source>
        <dbReference type="EMBL" id="QJE71973.1"/>
    </source>
</evidence>
<dbReference type="Proteomes" id="UP000501891">
    <property type="component" value="Chromosome"/>
</dbReference>
<gene>
    <name evidence="2" type="ORF">HHL28_01600</name>
</gene>
<sequence>MRGLYCGALALLLTGTAAAQDRPTAVFEVELLDTSGEGTKPDEAARIQATTAELRRLVEGAAAYRVIDLAPAAEIIEARRPVRNCNGCELDIARDLGAEVSFTTVVHKVSTLILSMQIVARDVKTGEPLAMGVSDFRGDNNEAWLHSIRWLAKNRLGLVAAK</sequence>
<name>A0A858R454_9PROT</name>
<feature type="signal peptide" evidence="1">
    <location>
        <begin position="1"/>
        <end position="19"/>
    </location>
</feature>
<dbReference type="AlphaFoldDB" id="A0A858R454"/>
<organism evidence="2 3">
    <name type="scientific">Aerophototrophica crusticola</name>
    <dbReference type="NCBI Taxonomy" id="1709002"/>
    <lineage>
        <taxon>Bacteria</taxon>
        <taxon>Pseudomonadati</taxon>
        <taxon>Pseudomonadota</taxon>
        <taxon>Alphaproteobacteria</taxon>
        <taxon>Rhodospirillales</taxon>
        <taxon>Rhodospirillaceae</taxon>
        <taxon>Aerophototrophica</taxon>
    </lineage>
</organism>
<dbReference type="Pfam" id="PF11684">
    <property type="entry name" value="DUF3280"/>
    <property type="match status" value="1"/>
</dbReference>
<dbReference type="EMBL" id="CP051775">
    <property type="protein sequence ID" value="QJE71973.1"/>
    <property type="molecule type" value="Genomic_DNA"/>
</dbReference>
<reference evidence="2" key="1">
    <citation type="submission" date="2020-04" db="EMBL/GenBank/DDBJ databases">
        <title>A desert anoxygenic phototrophic bacterium fixes CO2 using RubisCO under aerobic conditions.</title>
        <authorList>
            <person name="Tang K."/>
        </authorList>
    </citation>
    <scope>NUCLEOTIDE SEQUENCE [LARGE SCALE GENOMIC DNA]</scope>
    <source>
        <strain evidence="2">MIMtkB3</strain>
    </source>
</reference>
<proteinExistence type="predicted"/>
<dbReference type="InterPro" id="IPR021698">
    <property type="entry name" value="DUF3280"/>
</dbReference>
<dbReference type="KEGG" id="acru:HHL28_01600"/>
<evidence type="ECO:0000256" key="1">
    <source>
        <dbReference type="SAM" id="SignalP"/>
    </source>
</evidence>